<dbReference type="Gene3D" id="3.40.1260.20">
    <property type="entry name" value="Ribonuclease E, catalytic domain"/>
    <property type="match status" value="1"/>
</dbReference>
<dbReference type="Pfam" id="PF10150">
    <property type="entry name" value="RNase_E_G"/>
    <property type="match status" value="1"/>
</dbReference>
<dbReference type="RefSeq" id="WP_367777866.1">
    <property type="nucleotide sequence ID" value="NZ_JBFMIA010000001.1"/>
</dbReference>
<evidence type="ECO:0000256" key="4">
    <source>
        <dbReference type="ARBA" id="ARBA00022842"/>
    </source>
</evidence>
<keyword evidence="8" id="KW-1185">Reference proteome</keyword>
<evidence type="ECO:0000313" key="7">
    <source>
        <dbReference type="EMBL" id="MEW9500565.1"/>
    </source>
</evidence>
<organism evidence="7 8">
    <name type="scientific">Jeotgalibacillus marinus</name>
    <dbReference type="NCBI Taxonomy" id="86667"/>
    <lineage>
        <taxon>Bacteria</taxon>
        <taxon>Bacillati</taxon>
        <taxon>Bacillota</taxon>
        <taxon>Bacilli</taxon>
        <taxon>Bacillales</taxon>
        <taxon>Caryophanaceae</taxon>
        <taxon>Jeotgalibacillus</taxon>
    </lineage>
</organism>
<evidence type="ECO:0000256" key="1">
    <source>
        <dbReference type="ARBA" id="ARBA00001946"/>
    </source>
</evidence>
<dbReference type="CDD" id="cd04453">
    <property type="entry name" value="S1_RNase_E"/>
    <property type="match status" value="1"/>
</dbReference>
<accession>A0ABV3PZP8</accession>
<keyword evidence="5" id="KW-0694">RNA-binding</keyword>
<dbReference type="Proteomes" id="UP001556040">
    <property type="component" value="Unassembled WGS sequence"/>
</dbReference>
<keyword evidence="3" id="KW-0378">Hydrolase</keyword>
<keyword evidence="2" id="KW-0479">Metal-binding</keyword>
<gene>
    <name evidence="7" type="ORF">AB1471_01980</name>
</gene>
<dbReference type="InterPro" id="IPR012340">
    <property type="entry name" value="NA-bd_OB-fold"/>
</dbReference>
<evidence type="ECO:0000256" key="2">
    <source>
        <dbReference type="ARBA" id="ARBA00022723"/>
    </source>
</evidence>
<feature type="domain" description="S1 motif" evidence="6">
    <location>
        <begin position="39"/>
        <end position="111"/>
    </location>
</feature>
<sequence length="476" mass="54609">MEKIMIINAREREKRWLFSEGNKVQRLEVHQPTDQSKVGNIYSGVVESIKPSLNAAFVSFDKGKNGYLSLNEVPGSKYEMGIGSFLHQGQRIMVQVKKDESRTKGAVLTANIECTATNFVFFPYGEIVTVSKKIDEVAKRDELKSWATHKLIDREGIIIRTEAKSCSTDQLEYELNELRSTFSAWEKKFSSQTKSTFPIIERSSFMVSVEQLLEKESGKIVVDDPDTKSEIDQFLSRRKDLMWDCELILNDQNIFDFHQFWNAEEKAMKKVVWMDGGISIVIEATEALTVIDVNSGKQANQGDARQSIRTINERAATEILHQLKLRDISGIIVIDFINMEFLDDRNHIEKIIKKRVVKDHKHVEVIGFTALSLFQLTRKKTRPSLDESLSIRCPVCDGKGIVLSPESMAYRLERELFEKRRSIEEVVHVQATKNVIRLFKGEEGSFGEMLEQSLGFKIEWTIVDHTHPYYAIHHLA</sequence>
<evidence type="ECO:0000256" key="5">
    <source>
        <dbReference type="ARBA" id="ARBA00022884"/>
    </source>
</evidence>
<name>A0ABV3PZP8_9BACL</name>
<dbReference type="InterPro" id="IPR004659">
    <property type="entry name" value="RNase_E/G"/>
</dbReference>
<dbReference type="PANTHER" id="PTHR30001">
    <property type="entry name" value="RIBONUCLEASE"/>
    <property type="match status" value="1"/>
</dbReference>
<dbReference type="SMART" id="SM00316">
    <property type="entry name" value="S1"/>
    <property type="match status" value="1"/>
</dbReference>
<evidence type="ECO:0000256" key="3">
    <source>
        <dbReference type="ARBA" id="ARBA00022801"/>
    </source>
</evidence>
<proteinExistence type="predicted"/>
<dbReference type="SUPFAM" id="SSF50249">
    <property type="entry name" value="Nucleic acid-binding proteins"/>
    <property type="match status" value="1"/>
</dbReference>
<dbReference type="InterPro" id="IPR003029">
    <property type="entry name" value="S1_domain"/>
</dbReference>
<comment type="cofactor">
    <cofactor evidence="1">
        <name>Mg(2+)</name>
        <dbReference type="ChEBI" id="CHEBI:18420"/>
    </cofactor>
</comment>
<reference evidence="7 8" key="1">
    <citation type="journal article" date="1979" name="Int. J. Syst. Evol. Microbiol.">
        <title>Bacillus globisporus subsp. marinus subsp. nov.</title>
        <authorList>
            <person name="Liu H."/>
        </authorList>
    </citation>
    <scope>NUCLEOTIDE SEQUENCE [LARGE SCALE GENOMIC DNA]</scope>
    <source>
        <strain evidence="7 8">DSM 1297</strain>
    </source>
</reference>
<evidence type="ECO:0000259" key="6">
    <source>
        <dbReference type="PROSITE" id="PS50126"/>
    </source>
</evidence>
<evidence type="ECO:0000313" key="8">
    <source>
        <dbReference type="Proteomes" id="UP001556040"/>
    </source>
</evidence>
<dbReference type="PROSITE" id="PS50126">
    <property type="entry name" value="S1"/>
    <property type="match status" value="1"/>
</dbReference>
<comment type="caution">
    <text evidence="7">The sequence shown here is derived from an EMBL/GenBank/DDBJ whole genome shotgun (WGS) entry which is preliminary data.</text>
</comment>
<dbReference type="Gene3D" id="2.40.50.140">
    <property type="entry name" value="Nucleic acid-binding proteins"/>
    <property type="match status" value="1"/>
</dbReference>
<protein>
    <submittedName>
        <fullName evidence="7">Ribonuclease E/G</fullName>
    </submittedName>
</protein>
<dbReference type="InterPro" id="IPR019307">
    <property type="entry name" value="RNA-bd_AU-1/RNase_E/G"/>
</dbReference>
<dbReference type="PANTHER" id="PTHR30001:SF0">
    <property type="entry name" value="RIBONUCLEASE G"/>
    <property type="match status" value="1"/>
</dbReference>
<dbReference type="EMBL" id="JBFMIA010000001">
    <property type="protein sequence ID" value="MEW9500565.1"/>
    <property type="molecule type" value="Genomic_DNA"/>
</dbReference>
<keyword evidence="4" id="KW-0460">Magnesium</keyword>